<dbReference type="Proteomes" id="UP000054350">
    <property type="component" value="Unassembled WGS sequence"/>
</dbReference>
<accession>A0A0L0SRJ8</accession>
<dbReference type="OrthoDB" id="1081807at2759"/>
<keyword evidence="2" id="KW-0677">Repeat</keyword>
<protein>
    <submittedName>
        <fullName evidence="3">Uncharacterized protein</fullName>
    </submittedName>
</protein>
<dbReference type="PROSITE" id="PS51450">
    <property type="entry name" value="LRR"/>
    <property type="match status" value="2"/>
</dbReference>
<evidence type="ECO:0000313" key="3">
    <source>
        <dbReference type="EMBL" id="KNE64969.1"/>
    </source>
</evidence>
<organism evidence="3 4">
    <name type="scientific">Allomyces macrogynus (strain ATCC 38327)</name>
    <name type="common">Allomyces javanicus var. macrogynus</name>
    <dbReference type="NCBI Taxonomy" id="578462"/>
    <lineage>
        <taxon>Eukaryota</taxon>
        <taxon>Fungi</taxon>
        <taxon>Fungi incertae sedis</taxon>
        <taxon>Blastocladiomycota</taxon>
        <taxon>Blastocladiomycetes</taxon>
        <taxon>Blastocladiales</taxon>
        <taxon>Blastocladiaceae</taxon>
        <taxon>Allomyces</taxon>
    </lineage>
</organism>
<proteinExistence type="predicted"/>
<dbReference type="VEuPathDB" id="FungiDB:AMAG_10636"/>
<evidence type="ECO:0000256" key="1">
    <source>
        <dbReference type="ARBA" id="ARBA00022614"/>
    </source>
</evidence>
<dbReference type="AlphaFoldDB" id="A0A0L0SRJ8"/>
<dbReference type="SUPFAM" id="SSF52058">
    <property type="entry name" value="L domain-like"/>
    <property type="match status" value="1"/>
</dbReference>
<evidence type="ECO:0000313" key="4">
    <source>
        <dbReference type="Proteomes" id="UP000054350"/>
    </source>
</evidence>
<dbReference type="Gene3D" id="3.80.10.10">
    <property type="entry name" value="Ribonuclease Inhibitor"/>
    <property type="match status" value="1"/>
</dbReference>
<reference evidence="3 4" key="1">
    <citation type="submission" date="2009-11" db="EMBL/GenBank/DDBJ databases">
        <title>Annotation of Allomyces macrogynus ATCC 38327.</title>
        <authorList>
            <consortium name="The Broad Institute Genome Sequencing Platform"/>
            <person name="Russ C."/>
            <person name="Cuomo C."/>
            <person name="Burger G."/>
            <person name="Gray M.W."/>
            <person name="Holland P.W.H."/>
            <person name="King N."/>
            <person name="Lang F.B.F."/>
            <person name="Roger A.J."/>
            <person name="Ruiz-Trillo I."/>
            <person name="Young S.K."/>
            <person name="Zeng Q."/>
            <person name="Gargeya S."/>
            <person name="Fitzgerald M."/>
            <person name="Haas B."/>
            <person name="Abouelleil A."/>
            <person name="Alvarado L."/>
            <person name="Arachchi H.M."/>
            <person name="Berlin A."/>
            <person name="Chapman S.B."/>
            <person name="Gearin G."/>
            <person name="Goldberg J."/>
            <person name="Griggs A."/>
            <person name="Gujja S."/>
            <person name="Hansen M."/>
            <person name="Heiman D."/>
            <person name="Howarth C."/>
            <person name="Larimer J."/>
            <person name="Lui A."/>
            <person name="MacDonald P.J.P."/>
            <person name="McCowen C."/>
            <person name="Montmayeur A."/>
            <person name="Murphy C."/>
            <person name="Neiman D."/>
            <person name="Pearson M."/>
            <person name="Priest M."/>
            <person name="Roberts A."/>
            <person name="Saif S."/>
            <person name="Shea T."/>
            <person name="Sisk P."/>
            <person name="Stolte C."/>
            <person name="Sykes S."/>
            <person name="Wortman J."/>
            <person name="Nusbaum C."/>
            <person name="Birren B."/>
        </authorList>
    </citation>
    <scope>NUCLEOTIDE SEQUENCE [LARGE SCALE GENOMIC DNA]</scope>
    <source>
        <strain evidence="3 4">ATCC 38327</strain>
    </source>
</reference>
<dbReference type="PANTHER" id="PTHR48051">
    <property type="match status" value="1"/>
</dbReference>
<evidence type="ECO:0000256" key="2">
    <source>
        <dbReference type="ARBA" id="ARBA00022737"/>
    </source>
</evidence>
<dbReference type="EMBL" id="GG745346">
    <property type="protein sequence ID" value="KNE64969.1"/>
    <property type="molecule type" value="Genomic_DNA"/>
</dbReference>
<sequence>MDHAAGSAIANQVSKQLRRPLPQRSPIERLPYDLLSSICHWILRAGQSGLASRDTLLRFAVASASFFEPAVHVALRDRNPSVDPFIFLDWFEWKYSGSNLHSPGQYVILPHHSSAQPQHVHLALAPRNHRRLEFDPGTDEELSWWWTTVAIPLEQIMHAHISLSDTRTPWLISPHCRYLTISDGVDDDKPWPVCPSSVQALTLTNVRESMNNVVASFHEALRELSLGLASIDDDDALSDLYNHLPATLVVLKVLNHDCSYPPDLGNHSCFPLSQALARLMHLTVFHHELLFCPTHVVYVVDGLARAVAAGKSASMRSLELTVEAELDDSPSYIWPARQKRDFLIDNLSLNLDMYYGPGLVLDDYTSFLVGFIRAFPAPRRSIKLDAPIWPEKAVVQVVQQLSSTTLQSLHLTAQYRHICEVPKFGESLVSKCFRLSSLGRLDVQCPALTSLTITGCLPSQVIATDRGLAAPWALPSSLRVLDLSCNALTSDDLAVLWPLLPTELRSLYLIGNRITSLPESFPPSLCSLSVAGNRDLLGAARWIGALPLTLRSLHVGTCPLDDDAAQRLIALRRKIGTWRSTGEMKLKV</sequence>
<name>A0A0L0SRJ8_ALLM3</name>
<reference evidence="4" key="2">
    <citation type="submission" date="2009-11" db="EMBL/GenBank/DDBJ databases">
        <title>The Genome Sequence of Allomyces macrogynus strain ATCC 38327.</title>
        <authorList>
            <consortium name="The Broad Institute Genome Sequencing Platform"/>
            <person name="Russ C."/>
            <person name="Cuomo C."/>
            <person name="Shea T."/>
            <person name="Young S.K."/>
            <person name="Zeng Q."/>
            <person name="Koehrsen M."/>
            <person name="Haas B."/>
            <person name="Borodovsky M."/>
            <person name="Guigo R."/>
            <person name="Alvarado L."/>
            <person name="Berlin A."/>
            <person name="Borenstein D."/>
            <person name="Chen Z."/>
            <person name="Engels R."/>
            <person name="Freedman E."/>
            <person name="Gellesch M."/>
            <person name="Goldberg J."/>
            <person name="Griggs A."/>
            <person name="Gujja S."/>
            <person name="Heiman D."/>
            <person name="Hepburn T."/>
            <person name="Howarth C."/>
            <person name="Jen D."/>
            <person name="Larson L."/>
            <person name="Lewis B."/>
            <person name="Mehta T."/>
            <person name="Park D."/>
            <person name="Pearson M."/>
            <person name="Roberts A."/>
            <person name="Saif S."/>
            <person name="Shenoy N."/>
            <person name="Sisk P."/>
            <person name="Stolte C."/>
            <person name="Sykes S."/>
            <person name="Walk T."/>
            <person name="White J."/>
            <person name="Yandava C."/>
            <person name="Burger G."/>
            <person name="Gray M.W."/>
            <person name="Holland P.W.H."/>
            <person name="King N."/>
            <person name="Lang F.B.F."/>
            <person name="Roger A.J."/>
            <person name="Ruiz-Trillo I."/>
            <person name="Lander E."/>
            <person name="Nusbaum C."/>
        </authorList>
    </citation>
    <scope>NUCLEOTIDE SEQUENCE [LARGE SCALE GENOMIC DNA]</scope>
    <source>
        <strain evidence="4">ATCC 38327</strain>
    </source>
</reference>
<dbReference type="InterPro" id="IPR050216">
    <property type="entry name" value="LRR_domain-containing"/>
</dbReference>
<gene>
    <name evidence="3" type="ORF">AMAG_10636</name>
</gene>
<dbReference type="InterPro" id="IPR032675">
    <property type="entry name" value="LRR_dom_sf"/>
</dbReference>
<dbReference type="InterPro" id="IPR001611">
    <property type="entry name" value="Leu-rich_rpt"/>
</dbReference>
<keyword evidence="4" id="KW-1185">Reference proteome</keyword>
<keyword evidence="1" id="KW-0433">Leucine-rich repeat</keyword>
<dbReference type="GO" id="GO:0005737">
    <property type="term" value="C:cytoplasm"/>
    <property type="evidence" value="ECO:0007669"/>
    <property type="project" value="TreeGrafter"/>
</dbReference>
<dbReference type="PANTHER" id="PTHR48051:SF46">
    <property type="entry name" value="LEUCINE RICH REPEAT-CONTAINING DOMAIN PROTEIN"/>
    <property type="match status" value="1"/>
</dbReference>